<proteinExistence type="predicted"/>
<evidence type="ECO:0000313" key="4">
    <source>
        <dbReference type="Proteomes" id="UP001596112"/>
    </source>
</evidence>
<organism evidence="3 4">
    <name type="scientific">Streptomyces heilongjiangensis</name>
    <dbReference type="NCBI Taxonomy" id="945052"/>
    <lineage>
        <taxon>Bacteria</taxon>
        <taxon>Bacillati</taxon>
        <taxon>Actinomycetota</taxon>
        <taxon>Actinomycetes</taxon>
        <taxon>Kitasatosporales</taxon>
        <taxon>Streptomycetaceae</taxon>
        <taxon>Streptomyces</taxon>
    </lineage>
</organism>
<comment type="caution">
    <text evidence="3">The sequence shown here is derived from an EMBL/GenBank/DDBJ whole genome shotgun (WGS) entry which is preliminary data.</text>
</comment>
<feature type="compositionally biased region" description="Basic and acidic residues" evidence="1">
    <location>
        <begin position="16"/>
        <end position="27"/>
    </location>
</feature>
<dbReference type="EMBL" id="JBHSNZ010000008">
    <property type="protein sequence ID" value="MFC5808805.1"/>
    <property type="molecule type" value="Genomic_DNA"/>
</dbReference>
<feature type="region of interest" description="Disordered" evidence="1">
    <location>
        <begin position="1"/>
        <end position="27"/>
    </location>
</feature>
<dbReference type="InterPro" id="IPR057727">
    <property type="entry name" value="WCX_dom"/>
</dbReference>
<evidence type="ECO:0000313" key="3">
    <source>
        <dbReference type="EMBL" id="MFC5808805.1"/>
    </source>
</evidence>
<reference evidence="4" key="1">
    <citation type="journal article" date="2019" name="Int. J. Syst. Evol. Microbiol.">
        <title>The Global Catalogue of Microorganisms (GCM) 10K type strain sequencing project: providing services to taxonomists for standard genome sequencing and annotation.</title>
        <authorList>
            <consortium name="The Broad Institute Genomics Platform"/>
            <consortium name="The Broad Institute Genome Sequencing Center for Infectious Disease"/>
            <person name="Wu L."/>
            <person name="Ma J."/>
        </authorList>
    </citation>
    <scope>NUCLEOTIDE SEQUENCE [LARGE SCALE GENOMIC DNA]</scope>
    <source>
        <strain evidence="4">JCM 9918</strain>
    </source>
</reference>
<gene>
    <name evidence="3" type="ORF">ACFQGO_15030</name>
</gene>
<accession>A0ABW1B6L1</accession>
<sequence length="87" mass="9556">MRLAPGTRLTGPQGRAVDETGRRDDGWTRASVPVENLDRAHDEFLRLGTAVEVLEPAELRERITRTVTELAARYAPRGGNSRAPCGD</sequence>
<keyword evidence="4" id="KW-1185">Reference proteome</keyword>
<dbReference type="Proteomes" id="UP001596112">
    <property type="component" value="Unassembled WGS sequence"/>
</dbReference>
<dbReference type="Pfam" id="PF25583">
    <property type="entry name" value="WCX"/>
    <property type="match status" value="1"/>
</dbReference>
<evidence type="ECO:0000259" key="2">
    <source>
        <dbReference type="Pfam" id="PF25583"/>
    </source>
</evidence>
<evidence type="ECO:0000256" key="1">
    <source>
        <dbReference type="SAM" id="MobiDB-lite"/>
    </source>
</evidence>
<name>A0ABW1B6L1_9ACTN</name>
<protein>
    <submittedName>
        <fullName evidence="3">WYL domain-containing protein</fullName>
    </submittedName>
</protein>
<dbReference type="RefSeq" id="WP_334314084.1">
    <property type="nucleotide sequence ID" value="NZ_JAQOSL010000010.1"/>
</dbReference>
<feature type="domain" description="WCX" evidence="2">
    <location>
        <begin position="8"/>
        <end position="71"/>
    </location>
</feature>